<evidence type="ECO:0000259" key="3">
    <source>
        <dbReference type="PROSITE" id="PS50222"/>
    </source>
</evidence>
<dbReference type="GO" id="GO:0016460">
    <property type="term" value="C:myosin II complex"/>
    <property type="evidence" value="ECO:0007669"/>
    <property type="project" value="TreeGrafter"/>
</dbReference>
<dbReference type="InterPro" id="IPR011992">
    <property type="entry name" value="EF-hand-dom_pair"/>
</dbReference>
<dbReference type="Pfam" id="PF13499">
    <property type="entry name" value="EF-hand_7"/>
    <property type="match status" value="1"/>
</dbReference>
<reference evidence="4" key="1">
    <citation type="submission" date="2020-11" db="EMBL/GenBank/DDBJ databases">
        <authorList>
            <person name="Tran Van P."/>
        </authorList>
    </citation>
    <scope>NUCLEOTIDE SEQUENCE</scope>
</reference>
<dbReference type="AlphaFoldDB" id="A0A7R9JA03"/>
<accession>A0A7R9JA03</accession>
<evidence type="ECO:0000256" key="2">
    <source>
        <dbReference type="SAM" id="MobiDB-lite"/>
    </source>
</evidence>
<feature type="region of interest" description="Disordered" evidence="2">
    <location>
        <begin position="208"/>
        <end position="232"/>
    </location>
</feature>
<dbReference type="PANTHER" id="PTHR23048:SF48">
    <property type="entry name" value="CENTRIN 3"/>
    <property type="match status" value="1"/>
</dbReference>
<dbReference type="SMART" id="SM00054">
    <property type="entry name" value="EFh"/>
    <property type="match status" value="2"/>
</dbReference>
<dbReference type="PANTHER" id="PTHR23048">
    <property type="entry name" value="MYOSIN LIGHT CHAIN 1, 3"/>
    <property type="match status" value="1"/>
</dbReference>
<dbReference type="CDD" id="cd00051">
    <property type="entry name" value="EFh"/>
    <property type="match status" value="2"/>
</dbReference>
<evidence type="ECO:0000256" key="1">
    <source>
        <dbReference type="ARBA" id="ARBA00022723"/>
    </source>
</evidence>
<feature type="domain" description="EF-hand" evidence="3">
    <location>
        <begin position="91"/>
        <end position="127"/>
    </location>
</feature>
<protein>
    <submittedName>
        <fullName evidence="4">(California timema) hypothetical protein</fullName>
    </submittedName>
</protein>
<dbReference type="EMBL" id="OE183196">
    <property type="protein sequence ID" value="CAD7575435.1"/>
    <property type="molecule type" value="Genomic_DNA"/>
</dbReference>
<dbReference type="InterPro" id="IPR002048">
    <property type="entry name" value="EF_hand_dom"/>
</dbReference>
<dbReference type="Gene3D" id="1.10.238.10">
    <property type="entry name" value="EF-hand"/>
    <property type="match status" value="2"/>
</dbReference>
<sequence length="232" mass="26797">MNNPVRRRMLELSKDDVLNIQETFKFFDVDKKGYLDYYELKAALRALGSQVKKAEVLRIIGAYDKQREGYQKRICYEDFYYVAADKMVRQDPMEQMKYAFKLFVSDRSNKGITYKDLKRVVDMIGEDIDDQDIRGMIDTFDNDGIGKVELEEVNPHLRGGRVENHLGKTTPSSPDRDLNLNLPVLSSRAQHDKRGATCTHCHIRSRNKDNECERDKGSGGHGNEFVRSHEGK</sequence>
<name>A0A7R9JA03_TIMCA</name>
<feature type="domain" description="EF-hand" evidence="3">
    <location>
        <begin position="15"/>
        <end position="50"/>
    </location>
</feature>
<evidence type="ECO:0000313" key="4">
    <source>
        <dbReference type="EMBL" id="CAD7575435.1"/>
    </source>
</evidence>
<keyword evidence="1" id="KW-0479">Metal-binding</keyword>
<dbReference type="FunFam" id="1.10.238.10:FF:000001">
    <property type="entry name" value="Calmodulin 1"/>
    <property type="match status" value="1"/>
</dbReference>
<gene>
    <name evidence="4" type="ORF">TCMB3V08_LOCUS8026</name>
</gene>
<dbReference type="PROSITE" id="PS50222">
    <property type="entry name" value="EF_HAND_2"/>
    <property type="match status" value="2"/>
</dbReference>
<dbReference type="InterPro" id="IPR050230">
    <property type="entry name" value="CALM/Myosin/TropC-like"/>
</dbReference>
<dbReference type="GO" id="GO:0005509">
    <property type="term" value="F:calcium ion binding"/>
    <property type="evidence" value="ECO:0007669"/>
    <property type="project" value="InterPro"/>
</dbReference>
<dbReference type="SUPFAM" id="SSF47473">
    <property type="entry name" value="EF-hand"/>
    <property type="match status" value="1"/>
</dbReference>
<organism evidence="4">
    <name type="scientific">Timema californicum</name>
    <name type="common">California timema</name>
    <name type="synonym">Walking stick</name>
    <dbReference type="NCBI Taxonomy" id="61474"/>
    <lineage>
        <taxon>Eukaryota</taxon>
        <taxon>Metazoa</taxon>
        <taxon>Ecdysozoa</taxon>
        <taxon>Arthropoda</taxon>
        <taxon>Hexapoda</taxon>
        <taxon>Insecta</taxon>
        <taxon>Pterygota</taxon>
        <taxon>Neoptera</taxon>
        <taxon>Polyneoptera</taxon>
        <taxon>Phasmatodea</taxon>
        <taxon>Timematodea</taxon>
        <taxon>Timematoidea</taxon>
        <taxon>Timematidae</taxon>
        <taxon>Timema</taxon>
    </lineage>
</organism>
<proteinExistence type="predicted"/>